<accession>A0A8C6ZBI0</accession>
<evidence type="ECO:0000256" key="6">
    <source>
        <dbReference type="ARBA" id="ARBA00022771"/>
    </source>
</evidence>
<dbReference type="InterPro" id="IPR052297">
    <property type="entry name" value="RING-CH-type_E3_ubiq-ligase"/>
</dbReference>
<dbReference type="GO" id="GO:0008270">
    <property type="term" value="F:zinc ion binding"/>
    <property type="evidence" value="ECO:0007669"/>
    <property type="project" value="UniProtKB-KW"/>
</dbReference>
<reference evidence="11" key="2">
    <citation type="submission" date="2025-09" db="UniProtKB">
        <authorList>
            <consortium name="Ensembl"/>
        </authorList>
    </citation>
    <scope>IDENTIFICATION</scope>
</reference>
<reference evidence="11" key="1">
    <citation type="submission" date="2025-08" db="UniProtKB">
        <authorList>
            <consortium name="Ensembl"/>
        </authorList>
    </citation>
    <scope>IDENTIFICATION</scope>
</reference>
<dbReference type="PANTHER" id="PTHR14471">
    <property type="entry name" value="MARCH7/10 E3 UBIQUITIN PROTEIN LIGASE FAMILY MEMBER"/>
    <property type="match status" value="1"/>
</dbReference>
<keyword evidence="8" id="KW-0862">Zinc</keyword>
<name>A0A8C6ZBI0_NOTPE</name>
<dbReference type="SMART" id="SM00744">
    <property type="entry name" value="RINGv"/>
    <property type="match status" value="1"/>
</dbReference>
<proteinExistence type="predicted"/>
<keyword evidence="7" id="KW-0833">Ubl conjugation pathway</keyword>
<feature type="domain" description="RING-CH-type" evidence="10">
    <location>
        <begin position="288"/>
        <end position="358"/>
    </location>
</feature>
<dbReference type="SUPFAM" id="SSF57850">
    <property type="entry name" value="RING/U-box"/>
    <property type="match status" value="1"/>
</dbReference>
<evidence type="ECO:0000256" key="8">
    <source>
        <dbReference type="ARBA" id="ARBA00022833"/>
    </source>
</evidence>
<evidence type="ECO:0000256" key="5">
    <source>
        <dbReference type="ARBA" id="ARBA00022723"/>
    </source>
</evidence>
<feature type="region of interest" description="Disordered" evidence="9">
    <location>
        <begin position="23"/>
        <end position="166"/>
    </location>
</feature>
<feature type="compositionally biased region" description="Polar residues" evidence="9">
    <location>
        <begin position="128"/>
        <end position="158"/>
    </location>
</feature>
<sequence length="417" mass="46100">MEESKDASWLEKESLCLNVNHFPSTLSHSHRSSEIPLAQGEQHSLEESINDKTTSSRRGKPSHWLLNKKKLSGKATEPQRRKSRGTDKLHPPDGNYMATGGPSDFDCRPATSSLPKTWSVLPMPLPHSTPNSQGSLTQSAQGPESSTNRNSTTVSPQTPDLDGSSKFSMHTPLCLLHHRDSLSPPGNFDFSVGASVNVTSLQNSLSSLSLDSPSPSGFQTRFTLNSPASSTLYNQLPFALLAVYALQNLNSSMSNTTVSQSASSEEARKPQADQEKLKQLQESLLAEDSGEEGDRCRICQIAGGSPTNALLEPCGCVGSLQFVHEKCLKKWLETKIKSGADLGAVKTCELCKQTLKLDLDDFNVNEYYRNHHYLEAENELTDLYLVLLFHVWDLMRQNYNPTSRNRVRKIRKTTLLP</sequence>
<keyword evidence="6" id="KW-0863">Zinc-finger</keyword>
<evidence type="ECO:0000256" key="9">
    <source>
        <dbReference type="SAM" id="MobiDB-lite"/>
    </source>
</evidence>
<comment type="pathway">
    <text evidence="2">Protein modification; protein ubiquitination.</text>
</comment>
<feature type="compositionally biased region" description="Basic residues" evidence="9">
    <location>
        <begin position="55"/>
        <end position="72"/>
    </location>
</feature>
<evidence type="ECO:0000256" key="2">
    <source>
        <dbReference type="ARBA" id="ARBA00004906"/>
    </source>
</evidence>
<evidence type="ECO:0000256" key="3">
    <source>
        <dbReference type="ARBA" id="ARBA00012483"/>
    </source>
</evidence>
<dbReference type="Gene3D" id="3.30.40.10">
    <property type="entry name" value="Zinc/RING finger domain, C3HC4 (zinc finger)"/>
    <property type="match status" value="1"/>
</dbReference>
<dbReference type="Proteomes" id="UP000694420">
    <property type="component" value="Unplaced"/>
</dbReference>
<evidence type="ECO:0000259" key="10">
    <source>
        <dbReference type="PROSITE" id="PS51292"/>
    </source>
</evidence>
<dbReference type="PANTHER" id="PTHR14471:SF5">
    <property type="entry name" value="E3 UBIQUITIN-PROTEIN LIGASE MARCHF10-RELATED"/>
    <property type="match status" value="1"/>
</dbReference>
<feature type="compositionally biased region" description="Basic and acidic residues" evidence="9">
    <location>
        <begin position="77"/>
        <end position="91"/>
    </location>
</feature>
<evidence type="ECO:0000313" key="12">
    <source>
        <dbReference type="Proteomes" id="UP000694420"/>
    </source>
</evidence>
<dbReference type="GO" id="GO:0061630">
    <property type="term" value="F:ubiquitin protein ligase activity"/>
    <property type="evidence" value="ECO:0007669"/>
    <property type="project" value="UniProtKB-EC"/>
</dbReference>
<organism evidence="11 12">
    <name type="scientific">Nothoprocta perdicaria</name>
    <name type="common">Chilean tinamou</name>
    <name type="synonym">Crypturus perdicarius</name>
    <dbReference type="NCBI Taxonomy" id="30464"/>
    <lineage>
        <taxon>Eukaryota</taxon>
        <taxon>Metazoa</taxon>
        <taxon>Chordata</taxon>
        <taxon>Craniata</taxon>
        <taxon>Vertebrata</taxon>
        <taxon>Euteleostomi</taxon>
        <taxon>Archelosauria</taxon>
        <taxon>Archosauria</taxon>
        <taxon>Dinosauria</taxon>
        <taxon>Saurischia</taxon>
        <taxon>Theropoda</taxon>
        <taxon>Coelurosauria</taxon>
        <taxon>Aves</taxon>
        <taxon>Palaeognathae</taxon>
        <taxon>Tinamiformes</taxon>
        <taxon>Tinamidae</taxon>
        <taxon>Nothoprocta</taxon>
    </lineage>
</organism>
<dbReference type="Pfam" id="PF12906">
    <property type="entry name" value="RINGv"/>
    <property type="match status" value="1"/>
</dbReference>
<evidence type="ECO:0000256" key="1">
    <source>
        <dbReference type="ARBA" id="ARBA00000900"/>
    </source>
</evidence>
<evidence type="ECO:0000256" key="4">
    <source>
        <dbReference type="ARBA" id="ARBA00022679"/>
    </source>
</evidence>
<dbReference type="Ensembl" id="ENSNPET00000013442.1">
    <property type="protein sequence ID" value="ENSNPEP00000013114.1"/>
    <property type="gene ID" value="ENSNPEG00000009793.1"/>
</dbReference>
<dbReference type="AlphaFoldDB" id="A0A8C6ZBI0"/>
<dbReference type="InterPro" id="IPR013083">
    <property type="entry name" value="Znf_RING/FYVE/PHD"/>
</dbReference>
<protein>
    <recommendedName>
        <fullName evidence="3">RING-type E3 ubiquitin transferase</fullName>
        <ecNumber evidence="3">2.3.2.27</ecNumber>
    </recommendedName>
</protein>
<dbReference type="PROSITE" id="PS51292">
    <property type="entry name" value="ZF_RING_CH"/>
    <property type="match status" value="1"/>
</dbReference>
<dbReference type="InterPro" id="IPR011016">
    <property type="entry name" value="Znf_RING-CH"/>
</dbReference>
<keyword evidence="4" id="KW-0808">Transferase</keyword>
<keyword evidence="12" id="KW-1185">Reference proteome</keyword>
<comment type="catalytic activity">
    <reaction evidence="1">
        <text>S-ubiquitinyl-[E2 ubiquitin-conjugating enzyme]-L-cysteine + [acceptor protein]-L-lysine = [E2 ubiquitin-conjugating enzyme]-L-cysteine + N(6)-ubiquitinyl-[acceptor protein]-L-lysine.</text>
        <dbReference type="EC" id="2.3.2.27"/>
    </reaction>
</comment>
<evidence type="ECO:0000256" key="7">
    <source>
        <dbReference type="ARBA" id="ARBA00022786"/>
    </source>
</evidence>
<dbReference type="EC" id="2.3.2.27" evidence="3"/>
<keyword evidence="5" id="KW-0479">Metal-binding</keyword>
<evidence type="ECO:0000313" key="11">
    <source>
        <dbReference type="Ensembl" id="ENSNPEP00000013114.1"/>
    </source>
</evidence>